<dbReference type="InterPro" id="IPR056773">
    <property type="entry name" value="WHD_ORC2"/>
</dbReference>
<comment type="subunit">
    <text evidence="5">Component of the origin recognition complex (ORC).</text>
</comment>
<reference evidence="8" key="1">
    <citation type="submission" date="2021-03" db="EMBL/GenBank/DDBJ databases">
        <title>Evolutionary innovations through gain and loss of genes in the ectomycorrhizal Boletales.</title>
        <authorList>
            <person name="Wu G."/>
            <person name="Miyauchi S."/>
            <person name="Morin E."/>
            <person name="Yang Z.-L."/>
            <person name="Xu J."/>
            <person name="Martin F.M."/>
        </authorList>
    </citation>
    <scope>NUCLEOTIDE SEQUENCE</scope>
    <source>
        <strain evidence="8">BR01</strain>
    </source>
</reference>
<dbReference type="PANTHER" id="PTHR14052">
    <property type="entry name" value="ORIGIN RECOGNITION COMPLEX SUBUNIT 2"/>
    <property type="match status" value="1"/>
</dbReference>
<evidence type="ECO:0000259" key="6">
    <source>
        <dbReference type="Pfam" id="PF04084"/>
    </source>
</evidence>
<comment type="function">
    <text evidence="5">Component of the origin recognition complex (ORC) that binds origins of replication. DNA-binding is ATP-dependent. ORC is required to assemble the pre-replication complex necessary to initiate DNA replication.</text>
</comment>
<dbReference type="InterPro" id="IPR007220">
    <property type="entry name" value="ORC2"/>
</dbReference>
<comment type="caution">
    <text evidence="8">The sequence shown here is derived from an EMBL/GenBank/DDBJ whole genome shotgun (WGS) entry which is preliminary data.</text>
</comment>
<comment type="subcellular location">
    <subcellularLocation>
        <location evidence="1 5">Nucleus</location>
    </subcellularLocation>
</comment>
<dbReference type="AlphaFoldDB" id="A0A8I2YCK1"/>
<dbReference type="InterPro" id="IPR056772">
    <property type="entry name" value="RecA-like_ORC2"/>
</dbReference>
<name>A0A8I2YCK1_9AGAM</name>
<feature type="domain" description="Origin recognition complex subunit 2 winged-helix" evidence="7">
    <location>
        <begin position="366"/>
        <end position="426"/>
    </location>
</feature>
<dbReference type="GO" id="GO:0005664">
    <property type="term" value="C:nuclear origin of replication recognition complex"/>
    <property type="evidence" value="ECO:0007669"/>
    <property type="project" value="UniProtKB-UniRule"/>
</dbReference>
<feature type="domain" description="Origin recognition complex subunit 2 RecA-like" evidence="6">
    <location>
        <begin position="88"/>
        <end position="271"/>
    </location>
</feature>
<dbReference type="PANTHER" id="PTHR14052:SF0">
    <property type="entry name" value="ORIGIN RECOGNITION COMPLEX SUBUNIT 2"/>
    <property type="match status" value="1"/>
</dbReference>
<comment type="similarity">
    <text evidence="2 5">Belongs to the ORC2 family.</text>
</comment>
<evidence type="ECO:0000256" key="3">
    <source>
        <dbReference type="ARBA" id="ARBA00022705"/>
    </source>
</evidence>
<keyword evidence="9" id="KW-1185">Reference proteome</keyword>
<dbReference type="Proteomes" id="UP000683000">
    <property type="component" value="Unassembled WGS sequence"/>
</dbReference>
<keyword evidence="4 5" id="KW-0539">Nucleus</keyword>
<keyword evidence="3 5" id="KW-0235">DNA replication</keyword>
<organism evidence="8 9">
    <name type="scientific">Boletus reticuloceps</name>
    <dbReference type="NCBI Taxonomy" id="495285"/>
    <lineage>
        <taxon>Eukaryota</taxon>
        <taxon>Fungi</taxon>
        <taxon>Dikarya</taxon>
        <taxon>Basidiomycota</taxon>
        <taxon>Agaricomycotina</taxon>
        <taxon>Agaricomycetes</taxon>
        <taxon>Agaricomycetidae</taxon>
        <taxon>Boletales</taxon>
        <taxon>Boletineae</taxon>
        <taxon>Boletaceae</taxon>
        <taxon>Boletoideae</taxon>
        <taxon>Boletus</taxon>
    </lineage>
</organism>
<evidence type="ECO:0000259" key="7">
    <source>
        <dbReference type="Pfam" id="PF24882"/>
    </source>
</evidence>
<evidence type="ECO:0000256" key="1">
    <source>
        <dbReference type="ARBA" id="ARBA00004123"/>
    </source>
</evidence>
<gene>
    <name evidence="8" type="ORF">JVT61DRAFT_14819</name>
</gene>
<dbReference type="Pfam" id="PF24882">
    <property type="entry name" value="WHD_ORC2"/>
    <property type="match status" value="1"/>
</dbReference>
<dbReference type="Pfam" id="PF04084">
    <property type="entry name" value="RecA-like_ORC2"/>
    <property type="match status" value="1"/>
</dbReference>
<evidence type="ECO:0000313" key="8">
    <source>
        <dbReference type="EMBL" id="KAG6369450.1"/>
    </source>
</evidence>
<dbReference type="EMBL" id="JAGFBS010000080">
    <property type="protein sequence ID" value="KAG6369450.1"/>
    <property type="molecule type" value="Genomic_DNA"/>
</dbReference>
<evidence type="ECO:0000256" key="5">
    <source>
        <dbReference type="RuleBase" id="RU368084"/>
    </source>
</evidence>
<sequence>MDTDTDVSDNDQTHSLNVLNGADADAQHVRAAFDAYFVHAASRVRTSANVFSARVLPLTQQEYNDSIAAYNARTADAQPSTRWFGHHDARTAFRRFAHELDQGFNLVFYGLGSKRAVLNDFATKELAHRGHVIAVNGYHPNITLKDVLASIERVPSLTNASATGTDAQVRRICFFFSAADAPRTRRLYLVIHNIDAPPMRAQKMRNALSLLALSPNIHLVASVDKINVPLLWSASELLARKISFEDTAASLSSLDGHTASPKRGYAFLWHDLTTLIPYDTELSFAERSSISGASYASTGARSALATTTSSGSGAPLTETAVAHVIAAVTSKAKKLFILLGSRQLENAETASGVAMGSDAPAPTDMAQFGLGYDALFSLAREHFVATSDTALRALLGEFKDHGLILAGAAGGGSAGGDTLWIPLRKERLARVLKSIETEAP</sequence>
<accession>A0A8I2YCK1</accession>
<protein>
    <recommendedName>
        <fullName evidence="5">Origin recognition complex subunit 2</fullName>
    </recommendedName>
</protein>
<proteinExistence type="inferred from homology"/>
<dbReference type="GO" id="GO:0006260">
    <property type="term" value="P:DNA replication"/>
    <property type="evidence" value="ECO:0007669"/>
    <property type="project" value="UniProtKB-UniRule"/>
</dbReference>
<evidence type="ECO:0000313" key="9">
    <source>
        <dbReference type="Proteomes" id="UP000683000"/>
    </source>
</evidence>
<dbReference type="OrthoDB" id="346673at2759"/>
<dbReference type="GO" id="GO:0003688">
    <property type="term" value="F:DNA replication origin binding"/>
    <property type="evidence" value="ECO:0007669"/>
    <property type="project" value="UniProtKB-UniRule"/>
</dbReference>
<evidence type="ECO:0000256" key="4">
    <source>
        <dbReference type="ARBA" id="ARBA00023242"/>
    </source>
</evidence>
<evidence type="ECO:0000256" key="2">
    <source>
        <dbReference type="ARBA" id="ARBA00007421"/>
    </source>
</evidence>